<feature type="domain" description="SnoaL-like" evidence="1">
    <location>
        <begin position="10"/>
        <end position="104"/>
    </location>
</feature>
<name>A0A235HCR0_AZOBR</name>
<dbReference type="Proteomes" id="UP000215367">
    <property type="component" value="Unassembled WGS sequence"/>
</dbReference>
<dbReference type="RefSeq" id="WP_094303921.1">
    <property type="nucleotide sequence ID" value="NZ_NOWT01000012.1"/>
</dbReference>
<geneLocation type="plasmid" evidence="2">
    <name>unnamed</name>
</geneLocation>
<accession>A0A235HCR0</accession>
<dbReference type="AlphaFoldDB" id="A0A235HCR0"/>
<dbReference type="SUPFAM" id="SSF54427">
    <property type="entry name" value="NTF2-like"/>
    <property type="match status" value="1"/>
</dbReference>
<evidence type="ECO:0000259" key="1">
    <source>
        <dbReference type="Pfam" id="PF12680"/>
    </source>
</evidence>
<dbReference type="Gene3D" id="3.10.450.50">
    <property type="match status" value="1"/>
</dbReference>
<dbReference type="Pfam" id="PF12680">
    <property type="entry name" value="SnoaL_2"/>
    <property type="match status" value="1"/>
</dbReference>
<keyword evidence="2" id="KW-0614">Plasmid</keyword>
<reference evidence="2 3" key="1">
    <citation type="submission" date="2017-07" db="EMBL/GenBank/DDBJ databases">
        <title>Whole genome sequence of Azospirillum brasilense 2A1, a potential biofertilizer strain.</title>
        <authorList>
            <person name="Fontana C.A."/>
            <person name="Toffoli L.M."/>
            <person name="Salazar S.M."/>
            <person name="Puglisi E."/>
            <person name="Pedraza R."/>
            <person name="Bassi D."/>
            <person name="Cocconcelli P.S."/>
        </authorList>
    </citation>
    <scope>NUCLEOTIDE SEQUENCE [LARGE SCALE GENOMIC DNA]</scope>
    <source>
        <strain evidence="2 3">2A1</strain>
        <plasmid evidence="2">unnamed</plasmid>
    </source>
</reference>
<dbReference type="EMBL" id="NOWT01000012">
    <property type="protein sequence ID" value="OYD83680.1"/>
    <property type="molecule type" value="Genomic_DNA"/>
</dbReference>
<comment type="caution">
    <text evidence="2">The sequence shown here is derived from an EMBL/GenBank/DDBJ whole genome shotgun (WGS) entry which is preliminary data.</text>
</comment>
<proteinExistence type="predicted"/>
<evidence type="ECO:0000313" key="3">
    <source>
        <dbReference type="Proteomes" id="UP000215367"/>
    </source>
</evidence>
<organism evidence="2 3">
    <name type="scientific">Azospirillum brasilense</name>
    <dbReference type="NCBI Taxonomy" id="192"/>
    <lineage>
        <taxon>Bacteria</taxon>
        <taxon>Pseudomonadati</taxon>
        <taxon>Pseudomonadota</taxon>
        <taxon>Alphaproteobacteria</taxon>
        <taxon>Rhodospirillales</taxon>
        <taxon>Azospirillaceae</taxon>
        <taxon>Azospirillum</taxon>
    </lineage>
</organism>
<protein>
    <recommendedName>
        <fullName evidence="1">SnoaL-like domain-containing protein</fullName>
    </recommendedName>
</protein>
<sequence length="108" mass="11806">MDHDLPPVIAAYVEANARLDAEGMLAAFAPHAVVLDDGGRHEGREELMAWIRTATLDSRAIFRPEDWRDEDGRIVANGLTTGDFSGSPIRFTVRFQLEDGAIAALEVA</sequence>
<evidence type="ECO:0000313" key="2">
    <source>
        <dbReference type="EMBL" id="OYD83680.1"/>
    </source>
</evidence>
<dbReference type="InterPro" id="IPR037401">
    <property type="entry name" value="SnoaL-like"/>
</dbReference>
<dbReference type="InterPro" id="IPR032710">
    <property type="entry name" value="NTF2-like_dom_sf"/>
</dbReference>
<gene>
    <name evidence="2" type="ORF">CHT98_14400</name>
</gene>